<evidence type="ECO:0000256" key="2">
    <source>
        <dbReference type="ARBA" id="ARBA00010877"/>
    </source>
</evidence>
<protein>
    <submittedName>
        <fullName evidence="11 12">MICOS complex subunit MIC60 isoform X1</fullName>
    </submittedName>
</protein>
<keyword evidence="7" id="KW-0472">Membrane</keyword>
<gene>
    <name evidence="11 12" type="primary">LOC115744055</name>
</gene>
<dbReference type="PANTHER" id="PTHR15415:SF7">
    <property type="entry name" value="MICOS COMPLEX SUBUNIT MIC60"/>
    <property type="match status" value="1"/>
</dbReference>
<keyword evidence="8" id="KW-0175">Coiled coil</keyword>
<evidence type="ECO:0000256" key="1">
    <source>
        <dbReference type="ARBA" id="ARBA00004273"/>
    </source>
</evidence>
<evidence type="ECO:0000256" key="8">
    <source>
        <dbReference type="SAM" id="Coils"/>
    </source>
</evidence>
<dbReference type="GeneID" id="115744055"/>
<dbReference type="AlphaFoldDB" id="A0A8B8PJV9"/>
<evidence type="ECO:0000256" key="7">
    <source>
        <dbReference type="ARBA" id="ARBA00023136"/>
    </source>
</evidence>
<keyword evidence="10" id="KW-1185">Reference proteome</keyword>
<dbReference type="KEGG" id="rarg:115744055"/>
<evidence type="ECO:0000256" key="5">
    <source>
        <dbReference type="ARBA" id="ARBA00022989"/>
    </source>
</evidence>
<dbReference type="RefSeq" id="XP_030535004.1">
    <property type="nucleotide sequence ID" value="XM_030679144.1"/>
</dbReference>
<organism evidence="10 11">
    <name type="scientific">Rhodamnia argentea</name>
    <dbReference type="NCBI Taxonomy" id="178133"/>
    <lineage>
        <taxon>Eukaryota</taxon>
        <taxon>Viridiplantae</taxon>
        <taxon>Streptophyta</taxon>
        <taxon>Embryophyta</taxon>
        <taxon>Tracheophyta</taxon>
        <taxon>Spermatophyta</taxon>
        <taxon>Magnoliopsida</taxon>
        <taxon>eudicotyledons</taxon>
        <taxon>Gunneridae</taxon>
        <taxon>Pentapetalae</taxon>
        <taxon>rosids</taxon>
        <taxon>malvids</taxon>
        <taxon>Myrtales</taxon>
        <taxon>Myrtaceae</taxon>
        <taxon>Myrtoideae</taxon>
        <taxon>Myrteae</taxon>
        <taxon>Australasian group</taxon>
        <taxon>Rhodamnia</taxon>
    </lineage>
</organism>
<evidence type="ECO:0000256" key="9">
    <source>
        <dbReference type="SAM" id="MobiDB-lite"/>
    </source>
</evidence>
<dbReference type="GO" id="GO:0042407">
    <property type="term" value="P:cristae formation"/>
    <property type="evidence" value="ECO:0007669"/>
    <property type="project" value="TreeGrafter"/>
</dbReference>
<evidence type="ECO:0000313" key="10">
    <source>
        <dbReference type="Proteomes" id="UP000827889"/>
    </source>
</evidence>
<dbReference type="InterPro" id="IPR019133">
    <property type="entry name" value="MIC60"/>
</dbReference>
<evidence type="ECO:0000313" key="12">
    <source>
        <dbReference type="RefSeq" id="XP_048128195.1"/>
    </source>
</evidence>
<keyword evidence="4" id="KW-0999">Mitochondrion inner membrane</keyword>
<proteinExistence type="inferred from homology"/>
<feature type="compositionally biased region" description="Polar residues" evidence="9">
    <location>
        <begin position="149"/>
        <end position="158"/>
    </location>
</feature>
<sequence>MIRSILELPARESVRRIPRRIVGQQRSLYLSSRREFSTAAPQNASTGKPGKPPEPGSSLPKFILGSIAVSAAVMAAYQSGYLDQMLGKEKHDSLETSRIGLDLKNQDTTSQDAKSVHHFEEEKVLTGSEVPKDLSPQTGDGEKDEIQTVAPQSNALNESKIDIQSDSQDKSEVTLGESNALNQHKDLPTADVVSDVESTDSATTSEGSPDTQSPMTSRSKLPDEEVKVGQVSSQVTSARDLGEAKVMPHQDLVAEEIHEDASGQFIETSGSLLESYHLKDKSEERSPASLDRDIDIEAFASAIEESNNGVATKDGKLILDFLQAIHVAEKRQAELDARHFTEEKRKMKEKYEKELKDAIARDLMHAEEAALLDKELKRERAKAVAALAALQQKLEEKHKLELELKESEAEMKLKQVEELAKAEMVSVIAREKAAQIEKMAEANLHINALCMAFYARSEEARQSHSVHKLALGALALEDALSQGLPIKAEIEALQTYLEGIDKNSVLDLVLSSLPEETIFHGTDTVLQLNHQFDTLKGTLRHFSLIPPGGGGILAHSLARVASWLKIKEGGHSGDGIESIISRVESYLAEGKLAEAANALEEGLQGSQAAEIVQVWVRQARNRAIAEQALTLLQSFATSVSLT</sequence>
<evidence type="ECO:0000256" key="4">
    <source>
        <dbReference type="ARBA" id="ARBA00022792"/>
    </source>
</evidence>
<dbReference type="GO" id="GO:0061617">
    <property type="term" value="C:MICOS complex"/>
    <property type="evidence" value="ECO:0007669"/>
    <property type="project" value="TreeGrafter"/>
</dbReference>
<keyword evidence="6" id="KW-0496">Mitochondrion</keyword>
<feature type="compositionally biased region" description="Basic and acidic residues" evidence="9">
    <location>
        <begin position="159"/>
        <end position="172"/>
    </location>
</feature>
<feature type="compositionally biased region" description="Polar residues" evidence="9">
    <location>
        <begin position="199"/>
        <end position="219"/>
    </location>
</feature>
<evidence type="ECO:0000256" key="3">
    <source>
        <dbReference type="ARBA" id="ARBA00022692"/>
    </source>
</evidence>
<feature type="region of interest" description="Disordered" evidence="9">
    <location>
        <begin position="101"/>
        <end position="237"/>
    </location>
</feature>
<reference evidence="11" key="1">
    <citation type="submission" date="2025-04" db="UniProtKB">
        <authorList>
            <consortium name="RefSeq"/>
        </authorList>
    </citation>
    <scope>IDENTIFICATION</scope>
    <source>
        <tissue evidence="12">Leaf</tissue>
    </source>
</reference>
<evidence type="ECO:0000256" key="6">
    <source>
        <dbReference type="ARBA" id="ARBA00023128"/>
    </source>
</evidence>
<keyword evidence="5" id="KW-1133">Transmembrane helix</keyword>
<feature type="region of interest" description="Disordered" evidence="9">
    <location>
        <begin position="32"/>
        <end position="58"/>
    </location>
</feature>
<comment type="similarity">
    <text evidence="2">Belongs to the MICOS complex subunit Mic60 family.</text>
</comment>
<keyword evidence="3" id="KW-0812">Transmembrane</keyword>
<dbReference type="PANTHER" id="PTHR15415">
    <property type="entry name" value="MITOFILIN"/>
    <property type="match status" value="1"/>
</dbReference>
<name>A0A8B8PJV9_9MYRT</name>
<feature type="coiled-coil region" evidence="8">
    <location>
        <begin position="330"/>
        <end position="422"/>
    </location>
</feature>
<dbReference type="Proteomes" id="UP000827889">
    <property type="component" value="Chromosome 11"/>
</dbReference>
<evidence type="ECO:0000313" key="11">
    <source>
        <dbReference type="RefSeq" id="XP_030535004.1"/>
    </source>
</evidence>
<accession>A0A8B8PJV9</accession>
<comment type="subcellular location">
    <subcellularLocation>
        <location evidence="1">Mitochondrion inner membrane</location>
    </subcellularLocation>
</comment>
<dbReference type="Pfam" id="PF09731">
    <property type="entry name" value="Mitofilin"/>
    <property type="match status" value="1"/>
</dbReference>
<dbReference type="RefSeq" id="XP_048128195.1">
    <property type="nucleotide sequence ID" value="XM_048272238.1"/>
</dbReference>
<dbReference type="OrthoDB" id="10261039at2759"/>
<feature type="compositionally biased region" description="Basic and acidic residues" evidence="9">
    <location>
        <begin position="114"/>
        <end position="124"/>
    </location>
</feature>